<dbReference type="Gene3D" id="1.10.1240.10">
    <property type="entry name" value="Methionine synthase domain"/>
    <property type="match status" value="1"/>
</dbReference>
<keyword evidence="5" id="KW-1185">Reference proteome</keyword>
<gene>
    <name evidence="4" type="ORF">POL25_01695</name>
</gene>
<keyword evidence="1" id="KW-0479">Metal-binding</keyword>
<dbReference type="PROSITE" id="PS51332">
    <property type="entry name" value="B12_BINDING"/>
    <property type="match status" value="1"/>
</dbReference>
<name>A0ABT5DPQ6_9BACT</name>
<dbReference type="RefSeq" id="WP_272084008.1">
    <property type="nucleotide sequence ID" value="NZ_JAQNDL010000001.1"/>
</dbReference>
<dbReference type="InterPro" id="IPR006158">
    <property type="entry name" value="Cobalamin-bd"/>
</dbReference>
<dbReference type="PANTHER" id="PTHR45833:SF1">
    <property type="entry name" value="METHIONINE SYNTHASE"/>
    <property type="match status" value="1"/>
</dbReference>
<dbReference type="SUPFAM" id="SSF52242">
    <property type="entry name" value="Cobalamin (vitamin B12)-binding domain"/>
    <property type="match status" value="1"/>
</dbReference>
<evidence type="ECO:0000313" key="5">
    <source>
        <dbReference type="Proteomes" id="UP001221686"/>
    </source>
</evidence>
<accession>A0ABT5DPQ6</accession>
<evidence type="ECO:0000313" key="4">
    <source>
        <dbReference type="EMBL" id="MDC0715583.1"/>
    </source>
</evidence>
<proteinExistence type="predicted"/>
<reference evidence="4 5" key="1">
    <citation type="submission" date="2022-11" db="EMBL/GenBank/DDBJ databases">
        <title>Minimal conservation of predation-associated metabolite biosynthetic gene clusters underscores biosynthetic potential of Myxococcota including descriptions for ten novel species: Archangium lansinium sp. nov., Myxococcus landrumus sp. nov., Nannocystis bai.</title>
        <authorList>
            <person name="Ahearne A."/>
            <person name="Stevens C."/>
            <person name="Dowd S."/>
        </authorList>
    </citation>
    <scope>NUCLEOTIDE SEQUENCE [LARGE SCALE GENOMIC DNA]</scope>
    <source>
        <strain evidence="4 5">BB15-2</strain>
    </source>
</reference>
<feature type="domain" description="B12-binding" evidence="3">
    <location>
        <begin position="93"/>
        <end position="217"/>
    </location>
</feature>
<keyword evidence="2" id="KW-0170">Cobalt</keyword>
<evidence type="ECO:0000256" key="2">
    <source>
        <dbReference type="ARBA" id="ARBA00023285"/>
    </source>
</evidence>
<dbReference type="InterPro" id="IPR050554">
    <property type="entry name" value="Met_Synthase/Corrinoid"/>
</dbReference>
<comment type="caution">
    <text evidence="4">The sequence shown here is derived from an EMBL/GenBank/DDBJ whole genome shotgun (WGS) entry which is preliminary data.</text>
</comment>
<organism evidence="4 5">
    <name type="scientific">Nannocystis bainbridge</name>
    <dbReference type="NCBI Taxonomy" id="2995303"/>
    <lineage>
        <taxon>Bacteria</taxon>
        <taxon>Pseudomonadati</taxon>
        <taxon>Myxococcota</taxon>
        <taxon>Polyangia</taxon>
        <taxon>Nannocystales</taxon>
        <taxon>Nannocystaceae</taxon>
        <taxon>Nannocystis</taxon>
    </lineage>
</organism>
<dbReference type="Proteomes" id="UP001221686">
    <property type="component" value="Unassembled WGS sequence"/>
</dbReference>
<evidence type="ECO:0000259" key="3">
    <source>
        <dbReference type="PROSITE" id="PS51332"/>
    </source>
</evidence>
<dbReference type="Pfam" id="PF02607">
    <property type="entry name" value="B12-binding_2"/>
    <property type="match status" value="1"/>
</dbReference>
<evidence type="ECO:0000256" key="1">
    <source>
        <dbReference type="ARBA" id="ARBA00022723"/>
    </source>
</evidence>
<dbReference type="Gene3D" id="3.40.50.280">
    <property type="entry name" value="Cobalamin-binding domain"/>
    <property type="match status" value="1"/>
</dbReference>
<dbReference type="InterPro" id="IPR036724">
    <property type="entry name" value="Cobalamin-bd_sf"/>
</dbReference>
<sequence length="217" mass="23449">MTPVLAQLRDSYLRAQLAGDRREAVRLLLEDGLGGGAHVDELQLHVIRAAQDEIGRLWQLNRVSIAQEHMATAISHLSLAALFERATPQPPLDRRVVLACVEGELHELPARLVADVLELAGFEVRYLGANVPTEELVAVVREEQPDLIGLSVTMSFNLPALRAAVARVREISDRPVFIGGHATRWSPGLAGELGVVQAGDDAGELVTTARRLAGVEA</sequence>
<dbReference type="InterPro" id="IPR003759">
    <property type="entry name" value="Cbl-bd_cap"/>
</dbReference>
<dbReference type="EMBL" id="JAQNDL010000001">
    <property type="protein sequence ID" value="MDC0715583.1"/>
    <property type="molecule type" value="Genomic_DNA"/>
</dbReference>
<dbReference type="InterPro" id="IPR036594">
    <property type="entry name" value="Meth_synthase_dom"/>
</dbReference>
<dbReference type="Pfam" id="PF02310">
    <property type="entry name" value="B12-binding"/>
    <property type="match status" value="1"/>
</dbReference>
<protein>
    <submittedName>
        <fullName evidence="4">Cobalamin-dependent protein</fullName>
    </submittedName>
</protein>
<dbReference type="PANTHER" id="PTHR45833">
    <property type="entry name" value="METHIONINE SYNTHASE"/>
    <property type="match status" value="1"/>
</dbReference>